<dbReference type="CDD" id="cd02136">
    <property type="entry name" value="PnbA_NfnB-like"/>
    <property type="match status" value="1"/>
</dbReference>
<dbReference type="InterPro" id="IPR000415">
    <property type="entry name" value="Nitroreductase-like"/>
</dbReference>
<dbReference type="OrthoDB" id="9798230at2"/>
<dbReference type="Proteomes" id="UP000220914">
    <property type="component" value="Unassembled WGS sequence"/>
</dbReference>
<keyword evidence="2" id="KW-0288">FMN</keyword>
<reference evidence="5 8" key="2">
    <citation type="journal article" date="2019" name="Emerg. Microbes Infect.">
        <title>Comprehensive subspecies identification of 175 nontuberculous mycobacteria species based on 7547 genomic profiles.</title>
        <authorList>
            <person name="Matsumoto Y."/>
            <person name="Kinjo T."/>
            <person name="Motooka D."/>
            <person name="Nabeya D."/>
            <person name="Jung N."/>
            <person name="Uechi K."/>
            <person name="Horii T."/>
            <person name="Iida T."/>
            <person name="Fujita J."/>
            <person name="Nakamura S."/>
        </authorList>
    </citation>
    <scope>NUCLEOTIDE SEQUENCE [LARGE SCALE GENOMIC DNA]</scope>
    <source>
        <strain evidence="5 8">JCM 6377</strain>
    </source>
</reference>
<comment type="caution">
    <text evidence="6">The sequence shown here is derived from an EMBL/GenBank/DDBJ whole genome shotgun (WGS) entry which is preliminary data.</text>
</comment>
<evidence type="ECO:0000256" key="2">
    <source>
        <dbReference type="ARBA" id="ARBA00022643"/>
    </source>
</evidence>
<keyword evidence="1" id="KW-0285">Flavoprotein</keyword>
<dbReference type="PANTHER" id="PTHR23026:SF90">
    <property type="entry name" value="IODOTYROSINE DEIODINASE 1"/>
    <property type="match status" value="1"/>
</dbReference>
<dbReference type="Proteomes" id="UP000465302">
    <property type="component" value="Unassembled WGS sequence"/>
</dbReference>
<accession>A0A2A7MPN9</accession>
<gene>
    <name evidence="6" type="ORF">CQY20_29565</name>
    <name evidence="5" type="ORF">MAGR_58150</name>
</gene>
<evidence type="ECO:0000313" key="7">
    <source>
        <dbReference type="Proteomes" id="UP000220914"/>
    </source>
</evidence>
<reference evidence="6 7" key="1">
    <citation type="submission" date="2017-10" db="EMBL/GenBank/DDBJ databases">
        <title>The new phylogeny of genus Mycobacterium.</title>
        <authorList>
            <person name="Tortoli E."/>
            <person name="Trovato A."/>
            <person name="Cirillo D.M."/>
        </authorList>
    </citation>
    <scope>NUCLEOTIDE SEQUENCE [LARGE SCALE GENOMIC DNA]</scope>
    <source>
        <strain evidence="6 7">CCUG37673</strain>
    </source>
</reference>
<dbReference type="EMBL" id="BLKS01000001">
    <property type="protein sequence ID" value="GFG54374.1"/>
    <property type="molecule type" value="Genomic_DNA"/>
</dbReference>
<evidence type="ECO:0000313" key="8">
    <source>
        <dbReference type="Proteomes" id="UP000465302"/>
    </source>
</evidence>
<evidence type="ECO:0000313" key="6">
    <source>
        <dbReference type="EMBL" id="PEG33656.1"/>
    </source>
</evidence>
<keyword evidence="3" id="KW-0560">Oxidoreductase</keyword>
<dbReference type="RefSeq" id="WP_097944227.1">
    <property type="nucleotide sequence ID" value="NZ_BLKS01000001.1"/>
</dbReference>
<keyword evidence="7" id="KW-1185">Reference proteome</keyword>
<dbReference type="InterPro" id="IPR050627">
    <property type="entry name" value="Nitroreductase/BluB"/>
</dbReference>
<dbReference type="InterPro" id="IPR029479">
    <property type="entry name" value="Nitroreductase"/>
</dbReference>
<reference evidence="5" key="3">
    <citation type="submission" date="2020-02" db="EMBL/GenBank/DDBJ databases">
        <authorList>
            <person name="Matsumoto Y."/>
            <person name="Motooka D."/>
            <person name="Nakamura S."/>
        </authorList>
    </citation>
    <scope>NUCLEOTIDE SEQUENCE</scope>
    <source>
        <strain evidence="5">JCM 6377</strain>
    </source>
</reference>
<sequence>MYDLEQAIQDRHSTRMFLTDKPVPVELVNEALALAMRAPSNSNIQPWHVVLASGAARNRLVAALLDVAAVESPNVPVLPESFAHKRRELGALVYGSMGISRDDKEARRLAVLRNWEFFRAPLAGIVCMHRDLDYVDAMGVGMFLQTLLLALTARGLSTCVQVSIAGYPDVVREQLGIGEDMRILCGLAIGYPDTSFAANNIHVPRNAVEQNVTFVDH</sequence>
<dbReference type="Pfam" id="PF00881">
    <property type="entry name" value="Nitroreductase"/>
    <property type="match status" value="1"/>
</dbReference>
<dbReference type="GO" id="GO:0016491">
    <property type="term" value="F:oxidoreductase activity"/>
    <property type="evidence" value="ECO:0007669"/>
    <property type="project" value="UniProtKB-KW"/>
</dbReference>
<name>A0A2A7MPN9_MYCAG</name>
<evidence type="ECO:0000259" key="4">
    <source>
        <dbReference type="Pfam" id="PF00881"/>
    </source>
</evidence>
<evidence type="ECO:0000256" key="1">
    <source>
        <dbReference type="ARBA" id="ARBA00022630"/>
    </source>
</evidence>
<dbReference type="AlphaFoldDB" id="A0A2A7MPN9"/>
<dbReference type="Gene3D" id="3.40.109.10">
    <property type="entry name" value="NADH Oxidase"/>
    <property type="match status" value="1"/>
</dbReference>
<dbReference type="PANTHER" id="PTHR23026">
    <property type="entry name" value="NADPH NITROREDUCTASE"/>
    <property type="match status" value="1"/>
</dbReference>
<evidence type="ECO:0000256" key="3">
    <source>
        <dbReference type="ARBA" id="ARBA00023002"/>
    </source>
</evidence>
<proteinExistence type="predicted"/>
<dbReference type="SUPFAM" id="SSF55469">
    <property type="entry name" value="FMN-dependent nitroreductase-like"/>
    <property type="match status" value="1"/>
</dbReference>
<evidence type="ECO:0000313" key="5">
    <source>
        <dbReference type="EMBL" id="GFG54374.1"/>
    </source>
</evidence>
<organism evidence="6 7">
    <name type="scientific">Mycolicibacterium agri</name>
    <name type="common">Mycobacterium agri</name>
    <dbReference type="NCBI Taxonomy" id="36811"/>
    <lineage>
        <taxon>Bacteria</taxon>
        <taxon>Bacillati</taxon>
        <taxon>Actinomycetota</taxon>
        <taxon>Actinomycetes</taxon>
        <taxon>Mycobacteriales</taxon>
        <taxon>Mycobacteriaceae</taxon>
        <taxon>Mycolicibacterium</taxon>
    </lineage>
</organism>
<dbReference type="EMBL" id="PDCP01000099">
    <property type="protein sequence ID" value="PEG33656.1"/>
    <property type="molecule type" value="Genomic_DNA"/>
</dbReference>
<feature type="domain" description="Nitroreductase" evidence="4">
    <location>
        <begin position="8"/>
        <end position="191"/>
    </location>
</feature>
<protein>
    <submittedName>
        <fullName evidence="6">Oxidoreductase</fullName>
    </submittedName>
</protein>